<accession>A0ABR6PD37</accession>
<proteinExistence type="predicted"/>
<dbReference type="RefSeq" id="WP_076369895.1">
    <property type="nucleotide sequence ID" value="NZ_FTMG01000001.1"/>
</dbReference>
<gene>
    <name evidence="1" type="ORF">HDF23_000395</name>
</gene>
<keyword evidence="2" id="KW-1185">Reference proteome</keyword>
<dbReference type="EMBL" id="JACHCB010000001">
    <property type="protein sequence ID" value="MBB6107665.1"/>
    <property type="molecule type" value="Genomic_DNA"/>
</dbReference>
<evidence type="ECO:0008006" key="3">
    <source>
        <dbReference type="Google" id="ProtNLM"/>
    </source>
</evidence>
<comment type="caution">
    <text evidence="1">The sequence shown here is derived from an EMBL/GenBank/DDBJ whole genome shotgun (WGS) entry which is preliminary data.</text>
</comment>
<sequence>MANLAGALPGRSKPPIKKTAYINIKLRSAAKASVQLAALKYNKHVAFSFTLDDGYRSAYTCAYPLLNGGMVSPSIPDEYHNNQGGDGEHSNGLFYSDGCGQKIPFKLALAINAGIVYDKPDNRARLSWPELQELYHAGWDILNHSCHHATKHGTDFYNEVAQNITTIKEKLSFTMTQFVVPGGPSDPGYEYEYEKDAFKTGSNAVASYVGLGPVINVDQPVKLDSMIYARDLLKSYKDSIDFASVDKDIAKIDSLMQQPHPVWYNAFTHNVGNGNLWSISLIYPEFKYYMTTIANKYGSSGSDQLWMAPWQEVYEYIWLKDHTIVTTRQKGRNLVVKLQLPQIPPNFRNKALSLVVKTGDTFSIVSYSSDLKINDNGTKKRQLINLKIN</sequence>
<organism evidence="1 2">
    <name type="scientific">Mucilaginibacter lappiensis</name>
    <dbReference type="NCBI Taxonomy" id="354630"/>
    <lineage>
        <taxon>Bacteria</taxon>
        <taxon>Pseudomonadati</taxon>
        <taxon>Bacteroidota</taxon>
        <taxon>Sphingobacteriia</taxon>
        <taxon>Sphingobacteriales</taxon>
        <taxon>Sphingobacteriaceae</taxon>
        <taxon>Mucilaginibacter</taxon>
    </lineage>
</organism>
<protein>
    <recommendedName>
        <fullName evidence="3">Polysaccharide deacetylase</fullName>
    </recommendedName>
</protein>
<evidence type="ECO:0000313" key="2">
    <source>
        <dbReference type="Proteomes" id="UP000541583"/>
    </source>
</evidence>
<dbReference type="SUPFAM" id="SSF88713">
    <property type="entry name" value="Glycoside hydrolase/deacetylase"/>
    <property type="match status" value="1"/>
</dbReference>
<dbReference type="InterPro" id="IPR011330">
    <property type="entry name" value="Glyco_hydro/deAcase_b/a-brl"/>
</dbReference>
<dbReference type="Proteomes" id="UP000541583">
    <property type="component" value="Unassembled WGS sequence"/>
</dbReference>
<evidence type="ECO:0000313" key="1">
    <source>
        <dbReference type="EMBL" id="MBB6107665.1"/>
    </source>
</evidence>
<name>A0ABR6PD37_9SPHI</name>
<reference evidence="1 2" key="1">
    <citation type="submission" date="2020-08" db="EMBL/GenBank/DDBJ databases">
        <title>Genomic Encyclopedia of Type Strains, Phase IV (KMG-V): Genome sequencing to study the core and pangenomes of soil and plant-associated prokaryotes.</title>
        <authorList>
            <person name="Whitman W."/>
        </authorList>
    </citation>
    <scope>NUCLEOTIDE SEQUENCE [LARGE SCALE GENOMIC DNA]</scope>
    <source>
        <strain evidence="1 2">ANJLi2</strain>
    </source>
</reference>
<dbReference type="Gene3D" id="3.20.20.370">
    <property type="entry name" value="Glycoside hydrolase/deacetylase"/>
    <property type="match status" value="1"/>
</dbReference>